<dbReference type="InterPro" id="IPR050672">
    <property type="entry name" value="FBXO45-Fsn/SPSB_families"/>
</dbReference>
<feature type="compositionally biased region" description="Low complexity" evidence="2">
    <location>
        <begin position="253"/>
        <end position="264"/>
    </location>
</feature>
<reference evidence="5" key="1">
    <citation type="submission" date="2025-08" db="UniProtKB">
        <authorList>
            <consortium name="RefSeq"/>
        </authorList>
    </citation>
    <scope>IDENTIFICATION</scope>
    <source>
        <tissue evidence="5">Gonads</tissue>
    </source>
</reference>
<evidence type="ECO:0000259" key="3">
    <source>
        <dbReference type="PROSITE" id="PS50188"/>
    </source>
</evidence>
<dbReference type="SUPFAM" id="SSF49899">
    <property type="entry name" value="Concanavalin A-like lectins/glucanases"/>
    <property type="match status" value="1"/>
</dbReference>
<dbReference type="InterPro" id="IPR001870">
    <property type="entry name" value="B30.2/SPRY"/>
</dbReference>
<dbReference type="GeneID" id="115891662"/>
<dbReference type="PANTHER" id="PTHR12245">
    <property type="entry name" value="SPRY DOMAIN CONTAINING SOCS BOX PROTEIN"/>
    <property type="match status" value="1"/>
</dbReference>
<keyword evidence="1" id="KW-0833">Ubl conjugation pathway</keyword>
<proteinExistence type="predicted"/>
<dbReference type="CDD" id="cd12876">
    <property type="entry name" value="SPRY_SOCS3"/>
    <property type="match status" value="1"/>
</dbReference>
<dbReference type="AlphaFoldDB" id="A0A6J2YXU0"/>
<gene>
    <name evidence="5" type="primary">LOC115891662</name>
</gene>
<evidence type="ECO:0000256" key="2">
    <source>
        <dbReference type="SAM" id="MobiDB-lite"/>
    </source>
</evidence>
<sequence length="325" mass="36417">MYVFISSPNAIKAPKVINKSYNSFCSDDCLKRIVDGKLQCQCGEDNPDYEWSWENVKTPNIKISNDCREVLFHPIYSSGTGAVRGNKCLEQNIHHYWEVKIMSKLYGTDVMIGVGTAKILFSEWKYKFTSLLGNNSESWGYSYQGEIQHNNLKGSYGRQYGLGSIIGVHLDLCNGTLQYFLNREPLGVAFRGLKEHDEKKRLAELDEDVTLSLFNDRIFNRNKRFKPIRVISMFYDDELEGDGGVSEVFNIETSSDSSNSSEDINPVSGLSSDPDEPSTSQNSTNKSENGSSCKCSEEPAKCTSCILKSHIEDDSSSDSSLTCIL</sequence>
<feature type="region of interest" description="Disordered" evidence="2">
    <location>
        <begin position="253"/>
        <end position="299"/>
    </location>
</feature>
<name>A0A6J2YXU0_SITOR</name>
<dbReference type="Proteomes" id="UP000504635">
    <property type="component" value="Unplaced"/>
</dbReference>
<dbReference type="GO" id="GO:0043161">
    <property type="term" value="P:proteasome-mediated ubiquitin-dependent protein catabolic process"/>
    <property type="evidence" value="ECO:0007669"/>
    <property type="project" value="TreeGrafter"/>
</dbReference>
<dbReference type="Gene3D" id="2.60.120.920">
    <property type="match status" value="1"/>
</dbReference>
<keyword evidence="4" id="KW-1185">Reference proteome</keyword>
<dbReference type="InterPro" id="IPR043136">
    <property type="entry name" value="B30.2/SPRY_sf"/>
</dbReference>
<evidence type="ECO:0000313" key="5">
    <source>
        <dbReference type="RefSeq" id="XP_030768067.1"/>
    </source>
</evidence>
<evidence type="ECO:0000256" key="1">
    <source>
        <dbReference type="ARBA" id="ARBA00022786"/>
    </source>
</evidence>
<dbReference type="InterPro" id="IPR035754">
    <property type="entry name" value="SPRY_SPSB3"/>
</dbReference>
<accession>A0A6J2YXU0</accession>
<protein>
    <submittedName>
        <fullName evidence="5">SPRY domain-containing SOCS box protein 3 isoform X2</fullName>
    </submittedName>
</protein>
<dbReference type="PANTHER" id="PTHR12245:SF5">
    <property type="entry name" value="SPRY DOMAIN-CONTAINING SOCS BOX PROTEIN 3"/>
    <property type="match status" value="1"/>
</dbReference>
<dbReference type="GO" id="GO:0019005">
    <property type="term" value="C:SCF ubiquitin ligase complex"/>
    <property type="evidence" value="ECO:0007669"/>
    <property type="project" value="TreeGrafter"/>
</dbReference>
<dbReference type="Pfam" id="PF00622">
    <property type="entry name" value="SPRY"/>
    <property type="match status" value="1"/>
</dbReference>
<dbReference type="InterPro" id="IPR003877">
    <property type="entry name" value="SPRY_dom"/>
</dbReference>
<feature type="domain" description="B30.2/SPRY" evidence="3">
    <location>
        <begin position="29"/>
        <end position="228"/>
    </location>
</feature>
<dbReference type="PROSITE" id="PS50188">
    <property type="entry name" value="B302_SPRY"/>
    <property type="match status" value="1"/>
</dbReference>
<feature type="compositionally biased region" description="Polar residues" evidence="2">
    <location>
        <begin position="277"/>
        <end position="294"/>
    </location>
</feature>
<evidence type="ECO:0000313" key="4">
    <source>
        <dbReference type="Proteomes" id="UP000504635"/>
    </source>
</evidence>
<organism evidence="4 5">
    <name type="scientific">Sitophilus oryzae</name>
    <name type="common">Rice weevil</name>
    <name type="synonym">Curculio oryzae</name>
    <dbReference type="NCBI Taxonomy" id="7048"/>
    <lineage>
        <taxon>Eukaryota</taxon>
        <taxon>Metazoa</taxon>
        <taxon>Ecdysozoa</taxon>
        <taxon>Arthropoda</taxon>
        <taxon>Hexapoda</taxon>
        <taxon>Insecta</taxon>
        <taxon>Pterygota</taxon>
        <taxon>Neoptera</taxon>
        <taxon>Endopterygota</taxon>
        <taxon>Coleoptera</taxon>
        <taxon>Polyphaga</taxon>
        <taxon>Cucujiformia</taxon>
        <taxon>Curculionidae</taxon>
        <taxon>Dryophthorinae</taxon>
        <taxon>Sitophilus</taxon>
    </lineage>
</organism>
<dbReference type="RefSeq" id="XP_030768067.1">
    <property type="nucleotide sequence ID" value="XM_030912207.1"/>
</dbReference>
<dbReference type="InterPro" id="IPR013320">
    <property type="entry name" value="ConA-like_dom_sf"/>
</dbReference>
<dbReference type="OrthoDB" id="5951542at2759"/>